<name>A0A8J5GMK1_ZINOF</name>
<evidence type="ECO:0000313" key="2">
    <source>
        <dbReference type="Proteomes" id="UP000734854"/>
    </source>
</evidence>
<dbReference type="Proteomes" id="UP000734854">
    <property type="component" value="Unassembled WGS sequence"/>
</dbReference>
<organism evidence="1 2">
    <name type="scientific">Zingiber officinale</name>
    <name type="common">Ginger</name>
    <name type="synonym">Amomum zingiber</name>
    <dbReference type="NCBI Taxonomy" id="94328"/>
    <lineage>
        <taxon>Eukaryota</taxon>
        <taxon>Viridiplantae</taxon>
        <taxon>Streptophyta</taxon>
        <taxon>Embryophyta</taxon>
        <taxon>Tracheophyta</taxon>
        <taxon>Spermatophyta</taxon>
        <taxon>Magnoliopsida</taxon>
        <taxon>Liliopsida</taxon>
        <taxon>Zingiberales</taxon>
        <taxon>Zingiberaceae</taxon>
        <taxon>Zingiber</taxon>
    </lineage>
</organism>
<proteinExistence type="predicted"/>
<gene>
    <name evidence="1" type="ORF">ZIOFF_028224</name>
</gene>
<dbReference type="EMBL" id="JACMSC010000008">
    <property type="protein sequence ID" value="KAG6510215.1"/>
    <property type="molecule type" value="Genomic_DNA"/>
</dbReference>
<sequence>MGCNNDRDGARRWRLAADVETRRSDKGDLVAAAETIKALSSSSALSKNYGISSSDTAFYSKAPRPPTMAISGDLNLVFGSLHSPPNHRPFLPTILSSKISRFGCIRFVLSGSSVTLSRIELLRSAARSSLLLLRF</sequence>
<protein>
    <submittedName>
        <fullName evidence="1">Uncharacterized protein</fullName>
    </submittedName>
</protein>
<dbReference type="AlphaFoldDB" id="A0A8J5GMK1"/>
<reference evidence="1 2" key="1">
    <citation type="submission" date="2020-08" db="EMBL/GenBank/DDBJ databases">
        <title>Plant Genome Project.</title>
        <authorList>
            <person name="Zhang R.-G."/>
        </authorList>
    </citation>
    <scope>NUCLEOTIDE SEQUENCE [LARGE SCALE GENOMIC DNA]</scope>
    <source>
        <tissue evidence="1">Rhizome</tissue>
    </source>
</reference>
<accession>A0A8J5GMK1</accession>
<comment type="caution">
    <text evidence="1">The sequence shown here is derived from an EMBL/GenBank/DDBJ whole genome shotgun (WGS) entry which is preliminary data.</text>
</comment>
<keyword evidence="2" id="KW-1185">Reference proteome</keyword>
<evidence type="ECO:0000313" key="1">
    <source>
        <dbReference type="EMBL" id="KAG6510215.1"/>
    </source>
</evidence>